<accession>A0A0H5C6D6</accession>
<dbReference type="InterPro" id="IPR035979">
    <property type="entry name" value="RBD_domain_sf"/>
</dbReference>
<dbReference type="PANTHER" id="PTHR23236:SF12">
    <property type="entry name" value="EUKARYOTIC INITIATION FACTOR 4B-RELATED"/>
    <property type="match status" value="1"/>
</dbReference>
<dbReference type="PROSITE" id="PS50102">
    <property type="entry name" value="RRM"/>
    <property type="match status" value="1"/>
</dbReference>
<evidence type="ECO:0000313" key="6">
    <source>
        <dbReference type="Proteomes" id="UP000038830"/>
    </source>
</evidence>
<feature type="compositionally biased region" description="Polar residues" evidence="3">
    <location>
        <begin position="1"/>
        <end position="12"/>
    </location>
</feature>
<sequence length="208" mass="22949">MTENIANTEDSANQNLLRQQQEEQIAQQIAQDGSAAYEEGHVTVSQQQHTSYTSRKTPEEMAKQQEVDSRSVYVRNVEFHASPDELEEFFKPIGVVNRVTILFDRVTGNPKGYAYVEFQDQSSVLKAVDELSGQDFKGRPLSVMQKRTNLPGFSRRGTGFRGGRGRFRGGRGRSRGGHSSHTHENSNSAPVHAGDGDALINGVADLGL</sequence>
<dbReference type="GO" id="GO:0005737">
    <property type="term" value="C:cytoplasm"/>
    <property type="evidence" value="ECO:0007669"/>
    <property type="project" value="TreeGrafter"/>
</dbReference>
<protein>
    <recommendedName>
        <fullName evidence="4">RRM domain-containing protein</fullName>
    </recommendedName>
</protein>
<dbReference type="InterPro" id="IPR012677">
    <property type="entry name" value="Nucleotide-bd_a/b_plait_sf"/>
</dbReference>
<dbReference type="AlphaFoldDB" id="A0A0H5C6D6"/>
<evidence type="ECO:0000256" key="2">
    <source>
        <dbReference type="PROSITE-ProRule" id="PRU00176"/>
    </source>
</evidence>
<feature type="region of interest" description="Disordered" evidence="3">
    <location>
        <begin position="1"/>
        <end position="67"/>
    </location>
</feature>
<dbReference type="Proteomes" id="UP000038830">
    <property type="component" value="Unassembled WGS sequence"/>
</dbReference>
<feature type="compositionally biased region" description="Basic and acidic residues" evidence="3">
    <location>
        <begin position="56"/>
        <end position="67"/>
    </location>
</feature>
<dbReference type="Pfam" id="PF00076">
    <property type="entry name" value="RRM_1"/>
    <property type="match status" value="1"/>
</dbReference>
<organism evidence="5 6">
    <name type="scientific">Cyberlindnera jadinii (strain ATCC 18201 / CBS 1600 / BCRC 20928 / JCM 3617 / NBRC 0987 / NRRL Y-1542)</name>
    <name type="common">Torula yeast</name>
    <name type="synonym">Candida utilis</name>
    <dbReference type="NCBI Taxonomy" id="983966"/>
    <lineage>
        <taxon>Eukaryota</taxon>
        <taxon>Fungi</taxon>
        <taxon>Dikarya</taxon>
        <taxon>Ascomycota</taxon>
        <taxon>Saccharomycotina</taxon>
        <taxon>Saccharomycetes</taxon>
        <taxon>Phaffomycetales</taxon>
        <taxon>Phaffomycetaceae</taxon>
        <taxon>Cyberlindnera</taxon>
    </lineage>
</organism>
<dbReference type="PANTHER" id="PTHR23236">
    <property type="entry name" value="EUKARYOTIC TRANSLATION INITIATION FACTOR 4B/4H"/>
    <property type="match status" value="1"/>
</dbReference>
<evidence type="ECO:0000259" key="4">
    <source>
        <dbReference type="PROSITE" id="PS50102"/>
    </source>
</evidence>
<keyword evidence="1 2" id="KW-0694">RNA-binding</keyword>
<dbReference type="GO" id="GO:0008143">
    <property type="term" value="F:poly(A) binding"/>
    <property type="evidence" value="ECO:0007669"/>
    <property type="project" value="TreeGrafter"/>
</dbReference>
<feature type="compositionally biased region" description="Low complexity" evidence="3">
    <location>
        <begin position="13"/>
        <end position="31"/>
    </location>
</feature>
<dbReference type="InterPro" id="IPR000504">
    <property type="entry name" value="RRM_dom"/>
</dbReference>
<proteinExistence type="predicted"/>
<dbReference type="SMART" id="SM00360">
    <property type="entry name" value="RRM"/>
    <property type="match status" value="1"/>
</dbReference>
<feature type="domain" description="RRM" evidence="4">
    <location>
        <begin position="70"/>
        <end position="148"/>
    </location>
</feature>
<evidence type="ECO:0000256" key="3">
    <source>
        <dbReference type="SAM" id="MobiDB-lite"/>
    </source>
</evidence>
<gene>
    <name evidence="5" type="ORF">BN1211_4366</name>
</gene>
<dbReference type="SUPFAM" id="SSF54928">
    <property type="entry name" value="RNA-binding domain, RBD"/>
    <property type="match status" value="1"/>
</dbReference>
<dbReference type="Gene3D" id="3.30.70.330">
    <property type="match status" value="1"/>
</dbReference>
<reference evidence="6" key="1">
    <citation type="journal article" date="2015" name="J. Biotechnol.">
        <title>The structure of the Cyberlindnera jadinii genome and its relation to Candida utilis analyzed by the occurrence of single nucleotide polymorphisms.</title>
        <authorList>
            <person name="Rupp O."/>
            <person name="Brinkrolf K."/>
            <person name="Buerth C."/>
            <person name="Kunigo M."/>
            <person name="Schneider J."/>
            <person name="Jaenicke S."/>
            <person name="Goesmann A."/>
            <person name="Puehler A."/>
            <person name="Jaeger K.-E."/>
            <person name="Ernst J.F."/>
        </authorList>
    </citation>
    <scope>NUCLEOTIDE SEQUENCE [LARGE SCALE GENOMIC DNA]</scope>
    <source>
        <strain evidence="6">ATCC 18201 / CBS 1600 / BCRC 20928 / JCM 3617 / NBRC 0987 / NRRL Y-1542</strain>
    </source>
</reference>
<dbReference type="EMBL" id="CDQK01000005">
    <property type="protein sequence ID" value="CEP23720.1"/>
    <property type="molecule type" value="Genomic_DNA"/>
</dbReference>
<evidence type="ECO:0000313" key="5">
    <source>
        <dbReference type="EMBL" id="CEP23720.1"/>
    </source>
</evidence>
<feature type="region of interest" description="Disordered" evidence="3">
    <location>
        <begin position="149"/>
        <end position="196"/>
    </location>
</feature>
<feature type="compositionally biased region" description="Basic residues" evidence="3">
    <location>
        <begin position="163"/>
        <end position="180"/>
    </location>
</feature>
<feature type="compositionally biased region" description="Polar residues" evidence="3">
    <location>
        <begin position="43"/>
        <end position="55"/>
    </location>
</feature>
<name>A0A0H5C6D6_CYBJN</name>
<evidence type="ECO:0000256" key="1">
    <source>
        <dbReference type="ARBA" id="ARBA00022884"/>
    </source>
</evidence>